<feature type="active site" evidence="6">
    <location>
        <position position="37"/>
    </location>
</feature>
<evidence type="ECO:0000256" key="1">
    <source>
        <dbReference type="ARBA" id="ARBA00022517"/>
    </source>
</evidence>
<dbReference type="SUPFAM" id="SSF69065">
    <property type="entry name" value="RNase III domain-like"/>
    <property type="match status" value="1"/>
</dbReference>
<keyword evidence="6" id="KW-0460">Magnesium</keyword>
<dbReference type="SMART" id="SM00535">
    <property type="entry name" value="RIBOc"/>
    <property type="match status" value="1"/>
</dbReference>
<dbReference type="InterPro" id="IPR000999">
    <property type="entry name" value="RNase_III_dom"/>
</dbReference>
<evidence type="ECO:0000256" key="5">
    <source>
        <dbReference type="ARBA" id="ARBA00022801"/>
    </source>
</evidence>
<feature type="domain" description="RNase III" evidence="7">
    <location>
        <begin position="7"/>
        <end position="146"/>
    </location>
</feature>
<dbReference type="RefSeq" id="WP_262065003.1">
    <property type="nucleotide sequence ID" value="NZ_JAMXOD010000002.1"/>
</dbReference>
<keyword evidence="6" id="KW-0963">Cytoplasm</keyword>
<comment type="function">
    <text evidence="6">Involved in correct processing of both the 5' and 3' ends of 23S rRNA precursor. Processes 30S rRNA precursor transcript even in absence of ribonuclease 3 (Rnc); Rnc processes 30S rRNA into smaller rRNA precursors.</text>
</comment>
<comment type="caution">
    <text evidence="8">The sequence shown here is derived from an EMBL/GenBank/DDBJ whole genome shotgun (WGS) entry which is preliminary data.</text>
</comment>
<comment type="subcellular location">
    <subcellularLocation>
        <location evidence="6">Cytoplasm</location>
    </subcellularLocation>
</comment>
<protein>
    <recommendedName>
        <fullName evidence="6">Mini-ribonuclease 3</fullName>
        <shortName evidence="6">Mini-3</shortName>
        <shortName evidence="6">Mini-RNase 3</shortName>
        <ecNumber evidence="6">3.1.26.-</ecNumber>
    </recommendedName>
    <alternativeName>
        <fullName evidence="6">Mini-RNase III</fullName>
        <shortName evidence="6">Mini-III</shortName>
    </alternativeName>
</protein>
<dbReference type="EC" id="3.1.26.-" evidence="6"/>
<evidence type="ECO:0000256" key="3">
    <source>
        <dbReference type="ARBA" id="ARBA00022722"/>
    </source>
</evidence>
<dbReference type="Proteomes" id="UP001523566">
    <property type="component" value="Unassembled WGS sequence"/>
</dbReference>
<gene>
    <name evidence="6" type="primary">mrnC</name>
    <name evidence="8" type="ORF">NK125_02185</name>
</gene>
<name>A0ABT1E5W1_9FIRM</name>
<dbReference type="PANTHER" id="PTHR34276">
    <property type="entry name" value="MINI-RIBONUCLEASE 3"/>
    <property type="match status" value="1"/>
</dbReference>
<proteinExistence type="inferred from homology"/>
<comment type="similarity">
    <text evidence="6">Belongs to the MrnC RNase family.</text>
</comment>
<keyword evidence="9" id="KW-1185">Reference proteome</keyword>
<evidence type="ECO:0000313" key="8">
    <source>
        <dbReference type="EMBL" id="MCP1101221.1"/>
    </source>
</evidence>
<evidence type="ECO:0000256" key="6">
    <source>
        <dbReference type="HAMAP-Rule" id="MF_01468"/>
    </source>
</evidence>
<evidence type="ECO:0000259" key="7">
    <source>
        <dbReference type="SMART" id="SM00535"/>
    </source>
</evidence>
<keyword evidence="1 6" id="KW-0690">Ribosome biogenesis</keyword>
<keyword evidence="6" id="KW-0694">RNA-binding</keyword>
<keyword evidence="6" id="KW-0699">rRNA-binding</keyword>
<dbReference type="CDD" id="cd00593">
    <property type="entry name" value="RIBOc"/>
    <property type="match status" value="1"/>
</dbReference>
<keyword evidence="3 6" id="KW-0540">Nuclease</keyword>
<evidence type="ECO:0000256" key="4">
    <source>
        <dbReference type="ARBA" id="ARBA00022759"/>
    </source>
</evidence>
<keyword evidence="5 6" id="KW-0378">Hydrolase</keyword>
<dbReference type="EMBL" id="JAMZFW010000002">
    <property type="protein sequence ID" value="MCP1101221.1"/>
    <property type="molecule type" value="Genomic_DNA"/>
</dbReference>
<dbReference type="PIRSF" id="PIRSF005520">
    <property type="entry name" value="UCP005520"/>
    <property type="match status" value="1"/>
</dbReference>
<comment type="subunit">
    <text evidence="6">Homodimer.</text>
</comment>
<keyword evidence="2 6" id="KW-0698">rRNA processing</keyword>
<evidence type="ECO:0000256" key="2">
    <source>
        <dbReference type="ARBA" id="ARBA00022552"/>
    </source>
</evidence>
<organism evidence="8 9">
    <name type="scientific">Aequitasia blattaphilus</name>
    <dbReference type="NCBI Taxonomy" id="2949332"/>
    <lineage>
        <taxon>Bacteria</taxon>
        <taxon>Bacillati</taxon>
        <taxon>Bacillota</taxon>
        <taxon>Clostridia</taxon>
        <taxon>Lachnospirales</taxon>
        <taxon>Lachnospiraceae</taxon>
        <taxon>Aequitasia</taxon>
    </lineage>
</organism>
<keyword evidence="4 6" id="KW-0255">Endonuclease</keyword>
<dbReference type="Gene3D" id="1.10.1520.10">
    <property type="entry name" value="Ribonuclease III domain"/>
    <property type="match status" value="1"/>
</dbReference>
<comment type="cofactor">
    <cofactor evidence="6">
        <name>Mg(2+)</name>
        <dbReference type="ChEBI" id="CHEBI:18420"/>
    </cofactor>
</comment>
<dbReference type="Pfam" id="PF00636">
    <property type="entry name" value="Ribonuclease_3"/>
    <property type="match status" value="1"/>
</dbReference>
<accession>A0ABT1E5W1</accession>
<dbReference type="InterPro" id="IPR008226">
    <property type="entry name" value="Mini3_fam"/>
</dbReference>
<evidence type="ECO:0000313" key="9">
    <source>
        <dbReference type="Proteomes" id="UP001523566"/>
    </source>
</evidence>
<dbReference type="HAMAP" id="MF_01468">
    <property type="entry name" value="RNase_Mini_III"/>
    <property type="match status" value="1"/>
</dbReference>
<sequence>MEKSITPSLNECIKESFSLPELDLRGYSPLTLAYIGDCVYDMIMKTIIVHKGNKPAGKMHQENSKYVNAKAQSEIMGIIQDQLTQEEHDVYKRGRNTRSVSTAKNQSVTDYRRATGFEALVGYLYLKGDYKRLIELVQTGLEGLNSK</sequence>
<dbReference type="InterPro" id="IPR036389">
    <property type="entry name" value="RNase_III_sf"/>
</dbReference>
<reference evidence="8 9" key="1">
    <citation type="journal article" date="2022" name="Genome Biol. Evol.">
        <title>Host diet, physiology and behaviors set the stage for Lachnospiraceae cladogenesis.</title>
        <authorList>
            <person name="Vera-Ponce De Leon A."/>
            <person name="Schneider M."/>
            <person name="Jahnes B.C."/>
            <person name="Sadowski V."/>
            <person name="Camuy-Velez L.A."/>
            <person name="Duan J."/>
            <person name="Sabree Z.L."/>
        </authorList>
    </citation>
    <scope>NUCLEOTIDE SEQUENCE [LARGE SCALE GENOMIC DNA]</scope>
    <source>
        <strain evidence="8 9">PAL113</strain>
    </source>
</reference>
<dbReference type="PANTHER" id="PTHR34276:SF1">
    <property type="entry name" value="MINI-RIBONUCLEASE 3"/>
    <property type="match status" value="1"/>
</dbReference>